<dbReference type="EMBL" id="JACSDI010000001">
    <property type="protein sequence ID" value="MCG9962359.1"/>
    <property type="molecule type" value="Genomic_DNA"/>
</dbReference>
<dbReference type="Proteomes" id="UP000829384">
    <property type="component" value="Unassembled WGS sequence"/>
</dbReference>
<gene>
    <name evidence="1" type="ORF">H9J30_00170</name>
</gene>
<proteinExistence type="predicted"/>
<reference evidence="1 2" key="1">
    <citation type="submission" date="2020-08" db="EMBL/GenBank/DDBJ databases">
        <title>Whole genome sequence of Shewanella sp strain PS-2.</title>
        <authorList>
            <person name="Das S.K."/>
        </authorList>
    </citation>
    <scope>NUCLEOTIDE SEQUENCE [LARGE SCALE GENOMIC DNA]</scope>
    <source>
        <strain evidence="1 2">PS-2</strain>
    </source>
</reference>
<comment type="caution">
    <text evidence="1">The sequence shown here is derived from an EMBL/GenBank/DDBJ whole genome shotgun (WGS) entry which is preliminary data.</text>
</comment>
<name>A0ABS9QPW5_9GAMM</name>
<accession>A0ABS9QPW5</accession>
<evidence type="ECO:0000313" key="2">
    <source>
        <dbReference type="Proteomes" id="UP000829384"/>
    </source>
</evidence>
<keyword evidence="2" id="KW-1185">Reference proteome</keyword>
<dbReference type="RefSeq" id="WP_240129167.1">
    <property type="nucleotide sequence ID" value="NZ_JACSDI010000001.1"/>
</dbReference>
<sequence length="69" mass="7883">MACDICTAKKPTTALSGQYQTADIKEVCQECLSDITKQHDKIRTHCIGLIPIFFKRYVKLYKFTKRGGK</sequence>
<evidence type="ECO:0000313" key="1">
    <source>
        <dbReference type="EMBL" id="MCG9962359.1"/>
    </source>
</evidence>
<protein>
    <submittedName>
        <fullName evidence="1">Uncharacterized protein</fullName>
    </submittedName>
</protein>
<organism evidence="1 2">
    <name type="scientific">Shewanella cutis</name>
    <dbReference type="NCBI Taxonomy" id="2766780"/>
    <lineage>
        <taxon>Bacteria</taxon>
        <taxon>Pseudomonadati</taxon>
        <taxon>Pseudomonadota</taxon>
        <taxon>Gammaproteobacteria</taxon>
        <taxon>Alteromonadales</taxon>
        <taxon>Shewanellaceae</taxon>
        <taxon>Shewanella</taxon>
    </lineage>
</organism>